<evidence type="ECO:0000259" key="6">
    <source>
        <dbReference type="PROSITE" id="PS50113"/>
    </source>
</evidence>
<dbReference type="PANTHER" id="PTHR43065:SF42">
    <property type="entry name" value="TWO-COMPONENT SENSOR PPRA"/>
    <property type="match status" value="1"/>
</dbReference>
<evidence type="ECO:0000256" key="2">
    <source>
        <dbReference type="ARBA" id="ARBA00012438"/>
    </source>
</evidence>
<reference evidence="7 8" key="1">
    <citation type="submission" date="2022-08" db="EMBL/GenBank/DDBJ databases">
        <title>Genome Sequence of the sulphate-reducing bacterium, Pseudodesulfovibrio sp. SYK.</title>
        <authorList>
            <person name="Kondo R."/>
            <person name="Kataoka T."/>
        </authorList>
    </citation>
    <scope>NUCLEOTIDE SEQUENCE [LARGE SCALE GENOMIC DNA]</scope>
    <source>
        <strain evidence="7 8">SYK</strain>
    </source>
</reference>
<dbReference type="EC" id="2.7.13.3" evidence="2"/>
<evidence type="ECO:0000256" key="3">
    <source>
        <dbReference type="ARBA" id="ARBA00022553"/>
    </source>
</evidence>
<dbReference type="SUPFAM" id="SSF55785">
    <property type="entry name" value="PYP-like sensor domain (PAS domain)"/>
    <property type="match status" value="1"/>
</dbReference>
<dbReference type="Pfam" id="PF02518">
    <property type="entry name" value="HATPase_c"/>
    <property type="match status" value="1"/>
</dbReference>
<gene>
    <name evidence="7" type="ORF">SYK_30260</name>
</gene>
<dbReference type="CDD" id="cd00130">
    <property type="entry name" value="PAS"/>
    <property type="match status" value="1"/>
</dbReference>
<dbReference type="PROSITE" id="PS50112">
    <property type="entry name" value="PAS"/>
    <property type="match status" value="1"/>
</dbReference>
<dbReference type="CDD" id="cd00082">
    <property type="entry name" value="HisKA"/>
    <property type="match status" value="1"/>
</dbReference>
<dbReference type="InterPro" id="IPR036890">
    <property type="entry name" value="HATPase_C_sf"/>
</dbReference>
<dbReference type="Gene3D" id="3.30.450.20">
    <property type="entry name" value="PAS domain"/>
    <property type="match status" value="1"/>
</dbReference>
<dbReference type="PANTHER" id="PTHR43065">
    <property type="entry name" value="SENSOR HISTIDINE KINASE"/>
    <property type="match status" value="1"/>
</dbReference>
<evidence type="ECO:0000259" key="5">
    <source>
        <dbReference type="PROSITE" id="PS50112"/>
    </source>
</evidence>
<keyword evidence="8" id="KW-1185">Reference proteome</keyword>
<dbReference type="InterPro" id="IPR004358">
    <property type="entry name" value="Sig_transdc_His_kin-like_C"/>
</dbReference>
<dbReference type="InterPro" id="IPR003661">
    <property type="entry name" value="HisK_dim/P_dom"/>
</dbReference>
<dbReference type="InterPro" id="IPR035965">
    <property type="entry name" value="PAS-like_dom_sf"/>
</dbReference>
<dbReference type="PROSITE" id="PS50113">
    <property type="entry name" value="PAC"/>
    <property type="match status" value="1"/>
</dbReference>
<dbReference type="NCBIfam" id="TIGR00229">
    <property type="entry name" value="sensory_box"/>
    <property type="match status" value="1"/>
</dbReference>
<dbReference type="EMBL" id="AP026709">
    <property type="protein sequence ID" value="BDQ38666.1"/>
    <property type="molecule type" value="Genomic_DNA"/>
</dbReference>
<dbReference type="Proteomes" id="UP001317742">
    <property type="component" value="Chromosome"/>
</dbReference>
<dbReference type="InterPro" id="IPR013656">
    <property type="entry name" value="PAS_4"/>
</dbReference>
<protein>
    <recommendedName>
        <fullName evidence="2">histidine kinase</fullName>
        <ecNumber evidence="2">2.7.13.3</ecNumber>
    </recommendedName>
</protein>
<dbReference type="InterPro" id="IPR003594">
    <property type="entry name" value="HATPase_dom"/>
</dbReference>
<dbReference type="PRINTS" id="PR00344">
    <property type="entry name" value="BCTRLSENSOR"/>
</dbReference>
<dbReference type="SMART" id="SM00388">
    <property type="entry name" value="HisKA"/>
    <property type="match status" value="1"/>
</dbReference>
<accession>A0ABN6S5X6</accession>
<dbReference type="Pfam" id="PF00512">
    <property type="entry name" value="HisKA"/>
    <property type="match status" value="1"/>
</dbReference>
<dbReference type="SUPFAM" id="SSF55874">
    <property type="entry name" value="ATPase domain of HSP90 chaperone/DNA topoisomerase II/histidine kinase"/>
    <property type="match status" value="1"/>
</dbReference>
<dbReference type="PROSITE" id="PS50109">
    <property type="entry name" value="HIS_KIN"/>
    <property type="match status" value="1"/>
</dbReference>
<evidence type="ECO:0000259" key="4">
    <source>
        <dbReference type="PROSITE" id="PS50109"/>
    </source>
</evidence>
<dbReference type="InterPro" id="IPR000700">
    <property type="entry name" value="PAS-assoc_C"/>
</dbReference>
<dbReference type="InterPro" id="IPR000014">
    <property type="entry name" value="PAS"/>
</dbReference>
<keyword evidence="3" id="KW-0597">Phosphoprotein</keyword>
<feature type="domain" description="Histidine kinase" evidence="4">
    <location>
        <begin position="281"/>
        <end position="489"/>
    </location>
</feature>
<feature type="domain" description="PAS" evidence="5">
    <location>
        <begin position="3"/>
        <end position="74"/>
    </location>
</feature>
<dbReference type="SMART" id="SM00091">
    <property type="entry name" value="PAS"/>
    <property type="match status" value="1"/>
</dbReference>
<sequence length="495" mass="55206">MNLHNYYETVMQLTHGIVVTLDIKGRIIHGNSELEFLSGYTMQELAGRDWFETFIPEEDREAARHAITDSFQELDISAFAGVISARDGDTVYVNWNLKPLTDSNGEIISLLCVGQDVTNLILREKGLLRERYSLIERNRELDCLYKISQIMTSMQPKLASMLDQVVHLLPHAFKDPARTHVRISLDGETWKTVGISEDIHSFAEPLLVNEEHRGMLTVSVDNSEEHPSPAILRHKKGFLVMVAKQVSILIGKKETRRAKQALESQLRQADRLAKIGQFSAGVAHEINEPLANILGFAQLALQTPKLPEQATNDLGNIVDSSLHAREIIRKLMFFSRQFPPQKIAVNLNELVDQALHITSANAKRSHVEVRCEFDEALPHIMADPQHIKQVVVNLAANAIQAMPDGGTLTARTVDKGDVYLIVEDTGSGMKQDTLKQIFSPFYTTKDVDKGTGLGLSVVHGIVKAHNGFIQVNSTQNNGTQVEIAFPSQRNTTVYP</sequence>
<dbReference type="InterPro" id="IPR036097">
    <property type="entry name" value="HisK_dim/P_sf"/>
</dbReference>
<evidence type="ECO:0000313" key="7">
    <source>
        <dbReference type="EMBL" id="BDQ38666.1"/>
    </source>
</evidence>
<proteinExistence type="predicted"/>
<comment type="catalytic activity">
    <reaction evidence="1">
        <text>ATP + protein L-histidine = ADP + protein N-phospho-L-histidine.</text>
        <dbReference type="EC" id="2.7.13.3"/>
    </reaction>
</comment>
<dbReference type="Pfam" id="PF08448">
    <property type="entry name" value="PAS_4"/>
    <property type="match status" value="1"/>
</dbReference>
<dbReference type="Gene3D" id="3.30.565.10">
    <property type="entry name" value="Histidine kinase-like ATPase, C-terminal domain"/>
    <property type="match status" value="1"/>
</dbReference>
<feature type="domain" description="PAC" evidence="6">
    <location>
        <begin position="72"/>
        <end position="129"/>
    </location>
</feature>
<name>A0ABN6S5X6_9BACT</name>
<evidence type="ECO:0000256" key="1">
    <source>
        <dbReference type="ARBA" id="ARBA00000085"/>
    </source>
</evidence>
<evidence type="ECO:0000313" key="8">
    <source>
        <dbReference type="Proteomes" id="UP001317742"/>
    </source>
</evidence>
<organism evidence="7 8">
    <name type="scientific">Pseudodesulfovibrio nedwellii</name>
    <dbReference type="NCBI Taxonomy" id="2973072"/>
    <lineage>
        <taxon>Bacteria</taxon>
        <taxon>Pseudomonadati</taxon>
        <taxon>Thermodesulfobacteriota</taxon>
        <taxon>Desulfovibrionia</taxon>
        <taxon>Desulfovibrionales</taxon>
        <taxon>Desulfovibrionaceae</taxon>
    </lineage>
</organism>
<dbReference type="SMART" id="SM00387">
    <property type="entry name" value="HATPase_c"/>
    <property type="match status" value="1"/>
</dbReference>
<dbReference type="SUPFAM" id="SSF47384">
    <property type="entry name" value="Homodimeric domain of signal transducing histidine kinase"/>
    <property type="match status" value="1"/>
</dbReference>
<dbReference type="RefSeq" id="WP_281761160.1">
    <property type="nucleotide sequence ID" value="NZ_AP026709.1"/>
</dbReference>
<dbReference type="Gene3D" id="1.10.287.130">
    <property type="match status" value="1"/>
</dbReference>
<dbReference type="InterPro" id="IPR005467">
    <property type="entry name" value="His_kinase_dom"/>
</dbReference>